<evidence type="ECO:0000256" key="1">
    <source>
        <dbReference type="SAM" id="MobiDB-lite"/>
    </source>
</evidence>
<evidence type="ECO:0000313" key="2">
    <source>
        <dbReference type="EMBL" id="KAG7571161.1"/>
    </source>
</evidence>
<keyword evidence="3" id="KW-1185">Reference proteome</keyword>
<dbReference type="Proteomes" id="UP000812966">
    <property type="component" value="Unassembled WGS sequence"/>
</dbReference>
<feature type="region of interest" description="Disordered" evidence="1">
    <location>
        <begin position="328"/>
        <end position="355"/>
    </location>
</feature>
<dbReference type="EMBL" id="JABELV010000010">
    <property type="protein sequence ID" value="KAG7571161.1"/>
    <property type="molecule type" value="Genomic_DNA"/>
</dbReference>
<sequence length="367" mass="42974">MGSGALNIYKVGYVTIHPIGKRPYKLSHSRVNLEVDGRKEATAKIAVAVRDQLFSVKLNLSQLFPKESLRDPQPPRSIVIARNRAQPVLEDCHDLVAELEVDGKTVACDAFQRNNTVQPHHSWTEMEDGNPFRFKEEGEITVTLFRVLLGRCYEARNHRFGEHEIIAQYDDDDEPWCSFKFSYETHPLRGHGAGEQAEVDQAENERRERIEREGAEQQAENQRAHDNRLEAERLAAVQAERERAEQERVGRQRAAERLEENDRLERLADARRQLEEDERTVQRERERLRIDRELLEIGRARLRIDSDRERLERERAEFERDRLALEREREASRRRHRAKVEVDGSPERRRRQASRVDAVDLVVVDSD</sequence>
<name>A0A8K0JQM8_9TREE</name>
<gene>
    <name evidence="2" type="ORF">FFLO_00834</name>
</gene>
<accession>A0A8K0JQM8</accession>
<reference evidence="2" key="1">
    <citation type="submission" date="2020-04" db="EMBL/GenBank/DDBJ databases">
        <title>Analysis of mating type loci in Filobasidium floriforme.</title>
        <authorList>
            <person name="Nowrousian M."/>
        </authorList>
    </citation>
    <scope>NUCLEOTIDE SEQUENCE</scope>
    <source>
        <strain evidence="2">CBS 6242</strain>
    </source>
</reference>
<evidence type="ECO:0000313" key="3">
    <source>
        <dbReference type="Proteomes" id="UP000812966"/>
    </source>
</evidence>
<organism evidence="2 3">
    <name type="scientific">Filobasidium floriforme</name>
    <dbReference type="NCBI Taxonomy" id="5210"/>
    <lineage>
        <taxon>Eukaryota</taxon>
        <taxon>Fungi</taxon>
        <taxon>Dikarya</taxon>
        <taxon>Basidiomycota</taxon>
        <taxon>Agaricomycotina</taxon>
        <taxon>Tremellomycetes</taxon>
        <taxon>Filobasidiales</taxon>
        <taxon>Filobasidiaceae</taxon>
        <taxon>Filobasidium</taxon>
    </lineage>
</organism>
<protein>
    <submittedName>
        <fullName evidence="2">Uncharacterized protein</fullName>
    </submittedName>
</protein>
<dbReference type="AlphaFoldDB" id="A0A8K0JQM8"/>
<comment type="caution">
    <text evidence="2">The sequence shown here is derived from an EMBL/GenBank/DDBJ whole genome shotgun (WGS) entry which is preliminary data.</text>
</comment>
<proteinExistence type="predicted"/>